<evidence type="ECO:0000256" key="8">
    <source>
        <dbReference type="RuleBase" id="RU361238"/>
    </source>
</evidence>
<dbReference type="AlphaFoldDB" id="A0A364LB86"/>
<evidence type="ECO:0000256" key="7">
    <source>
        <dbReference type="ARBA" id="ARBA00023157"/>
    </source>
</evidence>
<accession>A0A364LB86</accession>
<keyword evidence="6" id="KW-0106">Calcium</keyword>
<dbReference type="InterPro" id="IPR011118">
    <property type="entry name" value="Tannase/feruloyl_esterase"/>
</dbReference>
<proteinExistence type="inferred from homology"/>
<organism evidence="9 10">
    <name type="scientific">Talaromyces amestolkiae</name>
    <dbReference type="NCBI Taxonomy" id="1196081"/>
    <lineage>
        <taxon>Eukaryota</taxon>
        <taxon>Fungi</taxon>
        <taxon>Dikarya</taxon>
        <taxon>Ascomycota</taxon>
        <taxon>Pezizomycotina</taxon>
        <taxon>Eurotiomycetes</taxon>
        <taxon>Eurotiomycetidae</taxon>
        <taxon>Eurotiales</taxon>
        <taxon>Trichocomaceae</taxon>
        <taxon>Talaromyces</taxon>
        <taxon>Talaromyces sect. Talaromyces</taxon>
    </lineage>
</organism>
<evidence type="ECO:0000256" key="2">
    <source>
        <dbReference type="ARBA" id="ARBA00022487"/>
    </source>
</evidence>
<evidence type="ECO:0000313" key="9">
    <source>
        <dbReference type="EMBL" id="RAO73090.1"/>
    </source>
</evidence>
<name>A0A364LB86_TALAM</name>
<dbReference type="RefSeq" id="XP_040737604.1">
    <property type="nucleotide sequence ID" value="XM_040881982.1"/>
</dbReference>
<evidence type="ECO:0000313" key="10">
    <source>
        <dbReference type="Proteomes" id="UP000249363"/>
    </source>
</evidence>
<feature type="chain" id="PRO_5016486688" description="Carboxylic ester hydrolase" evidence="8">
    <location>
        <begin position="24"/>
        <end position="544"/>
    </location>
</feature>
<comment type="caution">
    <text evidence="9">The sequence shown here is derived from an EMBL/GenBank/DDBJ whole genome shotgun (WGS) entry which is preliminary data.</text>
</comment>
<dbReference type="STRING" id="1196081.A0A364LB86"/>
<keyword evidence="7" id="KW-1015">Disulfide bond</keyword>
<evidence type="ECO:0000256" key="3">
    <source>
        <dbReference type="ARBA" id="ARBA00022723"/>
    </source>
</evidence>
<evidence type="ECO:0000256" key="5">
    <source>
        <dbReference type="ARBA" id="ARBA00022801"/>
    </source>
</evidence>
<dbReference type="InterPro" id="IPR029058">
    <property type="entry name" value="AB_hydrolase_fold"/>
</dbReference>
<reference evidence="9 10" key="1">
    <citation type="journal article" date="2017" name="Biotechnol. Biofuels">
        <title>Differential beta-glucosidase expression as a function of carbon source availability in Talaromyces amestolkiae: a genomic and proteomic approach.</title>
        <authorList>
            <person name="de Eugenio L.I."/>
            <person name="Mendez-Liter J.A."/>
            <person name="Nieto-Dominguez M."/>
            <person name="Alonso L."/>
            <person name="Gil-Munoz J."/>
            <person name="Barriuso J."/>
            <person name="Prieto A."/>
            <person name="Martinez M.J."/>
        </authorList>
    </citation>
    <scope>NUCLEOTIDE SEQUENCE [LARGE SCALE GENOMIC DNA]</scope>
    <source>
        <strain evidence="9 10">CIB</strain>
    </source>
</reference>
<dbReference type="GO" id="GO:0030600">
    <property type="term" value="F:feruloyl esterase activity"/>
    <property type="evidence" value="ECO:0007669"/>
    <property type="project" value="UniProtKB-ARBA"/>
</dbReference>
<keyword evidence="3" id="KW-0479">Metal-binding</keyword>
<comment type="similarity">
    <text evidence="1 8">Belongs to the tannase family.</text>
</comment>
<dbReference type="EC" id="3.1.1.-" evidence="8"/>
<dbReference type="PANTHER" id="PTHR33938">
    <property type="entry name" value="FERULOYL ESTERASE B-RELATED"/>
    <property type="match status" value="1"/>
</dbReference>
<gene>
    <name evidence="9" type="ORF">BHQ10_009102</name>
</gene>
<dbReference type="GO" id="GO:0046872">
    <property type="term" value="F:metal ion binding"/>
    <property type="evidence" value="ECO:0007669"/>
    <property type="project" value="UniProtKB-KW"/>
</dbReference>
<keyword evidence="10" id="KW-1185">Reference proteome</keyword>
<dbReference type="Proteomes" id="UP000249363">
    <property type="component" value="Unassembled WGS sequence"/>
</dbReference>
<keyword evidence="5 8" id="KW-0378">Hydrolase</keyword>
<evidence type="ECO:0000256" key="6">
    <source>
        <dbReference type="ARBA" id="ARBA00022837"/>
    </source>
</evidence>
<sequence length="544" mass="59047">MILSDMTLFSSLLFSSGVDLALCSAKENLNVANCSAFFLTPAIDLPYNAQVLDVSAALAKSQVSNSNITLNLCNVTVTYTHPSWNDKIHITIYLPETGWNGRFQGVGGGGWATSSGLSSLLSPVAAGYSAGTTDGGHEINSLSTAGWAELPNGQLNMPLFTDFASVALNDLAVVGKQITNRYYGYGPNYSYWNGCSTGGRQGLMMAQKYPTAFNGIHAGAPAINWPVFLVAEYWGQFLMNQLVRYPPQCVFDAINNAAVEACRFMDDRFIAQPGQCLYDPFLMVGKSINCNGTLVNITSDDATIVQKTWEGPRTADGTPLWWGINPGTPFDGLIDTECTGSVTNCTGNAFGIATDWISRWILEEPDYDFQSLTLDGFVKIFYQALVKYNAIIGTNNIDLRPFHHAGGKMITWHGLADPLIFPGGTIDYYRKAMAFDPETHEYYRFFPAPGVGHCENGNGAVPSDPLAAVVEWVEQDIAPDVLPAVTTDGTINRNLCMYPLASFYIGGDPTDVGSFVCKFVGDYIDNIISYADFVLNSNGSTIFV</sequence>
<protein>
    <recommendedName>
        <fullName evidence="8">Carboxylic ester hydrolase</fullName>
        <ecNumber evidence="8">3.1.1.-</ecNumber>
    </recommendedName>
</protein>
<dbReference type="Pfam" id="PF07519">
    <property type="entry name" value="Tannase"/>
    <property type="match status" value="1"/>
</dbReference>
<dbReference type="OrthoDB" id="3039123at2759"/>
<keyword evidence="2" id="KW-0719">Serine esterase</keyword>
<dbReference type="GeneID" id="63798316"/>
<dbReference type="SUPFAM" id="SSF53474">
    <property type="entry name" value="alpha/beta-Hydrolases"/>
    <property type="match status" value="1"/>
</dbReference>
<dbReference type="PANTHER" id="PTHR33938:SF8">
    <property type="entry name" value="CARBOXYLIC ESTER HYDROLASE"/>
    <property type="match status" value="1"/>
</dbReference>
<evidence type="ECO:0000256" key="4">
    <source>
        <dbReference type="ARBA" id="ARBA00022729"/>
    </source>
</evidence>
<feature type="signal peptide" evidence="8">
    <location>
        <begin position="1"/>
        <end position="23"/>
    </location>
</feature>
<evidence type="ECO:0000256" key="1">
    <source>
        <dbReference type="ARBA" id="ARBA00006249"/>
    </source>
</evidence>
<keyword evidence="4 8" id="KW-0732">Signal</keyword>
<dbReference type="EMBL" id="MIKG01000022">
    <property type="protein sequence ID" value="RAO73090.1"/>
    <property type="molecule type" value="Genomic_DNA"/>
</dbReference>